<dbReference type="AlphaFoldDB" id="A0A7X5JAV0"/>
<evidence type="ECO:0000313" key="1">
    <source>
        <dbReference type="EMBL" id="NBN79801.1"/>
    </source>
</evidence>
<evidence type="ECO:0000313" key="2">
    <source>
        <dbReference type="Proteomes" id="UP000586722"/>
    </source>
</evidence>
<sequence>MTKSAPDDRDPGAEEEAPLDPAVLRVQTRLRRLVTGSTLIMVAGIAALMAAIVYKVNSAGKPAEGQWPETLSLGVPGPVEGLGVENGVIYFLAREDARQVLVRVDAATGQVLGRTVLTQP</sequence>
<proteinExistence type="predicted"/>
<dbReference type="RefSeq" id="WP_161677215.1">
    <property type="nucleotide sequence ID" value="NZ_JAABLP010000004.1"/>
</dbReference>
<keyword evidence="2" id="KW-1185">Reference proteome</keyword>
<name>A0A7X5JAV0_9HYPH</name>
<comment type="caution">
    <text evidence="1">The sequence shown here is derived from an EMBL/GenBank/DDBJ whole genome shotgun (WGS) entry which is preliminary data.</text>
</comment>
<dbReference type="Proteomes" id="UP000586722">
    <property type="component" value="Unassembled WGS sequence"/>
</dbReference>
<organism evidence="1 2">
    <name type="scientific">Pannonibacter tanglangensis</name>
    <dbReference type="NCBI Taxonomy" id="2750084"/>
    <lineage>
        <taxon>Bacteria</taxon>
        <taxon>Pseudomonadati</taxon>
        <taxon>Pseudomonadota</taxon>
        <taxon>Alphaproteobacteria</taxon>
        <taxon>Hyphomicrobiales</taxon>
        <taxon>Stappiaceae</taxon>
        <taxon>Pannonibacter</taxon>
    </lineage>
</organism>
<dbReference type="EMBL" id="JAABLQ010000002">
    <property type="protein sequence ID" value="NBN79801.1"/>
    <property type="molecule type" value="Genomic_DNA"/>
</dbReference>
<gene>
    <name evidence="1" type="ORF">GWI72_16105</name>
</gene>
<reference evidence="1 2" key="1">
    <citation type="submission" date="2020-01" db="EMBL/GenBank/DDBJ databases">
        <authorList>
            <person name="Peng S.Y."/>
            <person name="Li J."/>
            <person name="Wang M."/>
            <person name="Wang L."/>
            <person name="Wang C.Q."/>
            <person name="Wang J.R."/>
        </authorList>
    </citation>
    <scope>NUCLEOTIDE SEQUENCE [LARGE SCALE GENOMIC DNA]</scope>
    <source>
        <strain evidence="1 2">XCT-53</strain>
    </source>
</reference>
<protein>
    <submittedName>
        <fullName evidence="1">Uncharacterized protein</fullName>
    </submittedName>
</protein>
<accession>A0A7X5JAV0</accession>